<dbReference type="AlphaFoldDB" id="A0A367QW78"/>
<comment type="caution">
    <text evidence="1">The sequence shown here is derived from an EMBL/GenBank/DDBJ whole genome shotgun (WGS) entry which is preliminary data.</text>
</comment>
<evidence type="ECO:0000313" key="2">
    <source>
        <dbReference type="Proteomes" id="UP000252107"/>
    </source>
</evidence>
<organism evidence="1 2">
    <name type="scientific">Nostoc minutum NIES-26</name>
    <dbReference type="NCBI Taxonomy" id="1844469"/>
    <lineage>
        <taxon>Bacteria</taxon>
        <taxon>Bacillati</taxon>
        <taxon>Cyanobacteriota</taxon>
        <taxon>Cyanophyceae</taxon>
        <taxon>Nostocales</taxon>
        <taxon>Nostocaceae</taxon>
        <taxon>Nostoc</taxon>
    </lineage>
</organism>
<evidence type="ECO:0000313" key="1">
    <source>
        <dbReference type="EMBL" id="RCJ28467.1"/>
    </source>
</evidence>
<keyword evidence="2" id="KW-1185">Reference proteome</keyword>
<reference evidence="1" key="1">
    <citation type="submission" date="2016-04" db="EMBL/GenBank/DDBJ databases">
        <authorList>
            <person name="Tabuchi Yagui T.R."/>
        </authorList>
    </citation>
    <scope>NUCLEOTIDE SEQUENCE [LARGE SCALE GENOMIC DNA]</scope>
    <source>
        <strain evidence="1">NIES-26</strain>
    </source>
</reference>
<protein>
    <submittedName>
        <fullName evidence="1">Uncharacterized protein</fullName>
    </submittedName>
</protein>
<accession>A0A367QW78</accession>
<gene>
    <name evidence="1" type="ORF">A6770_23680</name>
</gene>
<dbReference type="EMBL" id="LXQD01000298">
    <property type="protein sequence ID" value="RCJ28467.1"/>
    <property type="molecule type" value="Genomic_DNA"/>
</dbReference>
<proteinExistence type="predicted"/>
<dbReference type="Proteomes" id="UP000252107">
    <property type="component" value="Unassembled WGS sequence"/>
</dbReference>
<name>A0A367QW78_9NOSO</name>
<sequence length="65" mass="7221">MRNFQRAPKADKNYNLVLFAGMAPGDGVSHVTIGNLVLLNMPILEEASCETYTWIVPQVEGKFPK</sequence>